<dbReference type="InterPro" id="IPR025886">
    <property type="entry name" value="PP2-like"/>
</dbReference>
<dbReference type="CDD" id="cd22162">
    <property type="entry name" value="F-box_AtSKIP3-like"/>
    <property type="match status" value="1"/>
</dbReference>
<keyword evidence="2" id="KW-1185">Reference proteome</keyword>
<dbReference type="PANTHER" id="PTHR32278:SF111">
    <property type="entry name" value="F-BOX PROTEIN PP2-B12-RELATED"/>
    <property type="match status" value="1"/>
</dbReference>
<dbReference type="AlphaFoldDB" id="A0AAD1ZL23"/>
<dbReference type="InterPro" id="IPR036047">
    <property type="entry name" value="F-box-like_dom_sf"/>
</dbReference>
<reference evidence="1" key="1">
    <citation type="submission" date="2023-05" db="EMBL/GenBank/DDBJ databases">
        <authorList>
            <person name="Huff M."/>
        </authorList>
    </citation>
    <scope>NUCLEOTIDE SEQUENCE</scope>
</reference>
<evidence type="ECO:0000313" key="1">
    <source>
        <dbReference type="EMBL" id="CAI9768967.1"/>
    </source>
</evidence>
<dbReference type="PANTHER" id="PTHR32278">
    <property type="entry name" value="F-BOX DOMAIN-CONTAINING PROTEIN"/>
    <property type="match status" value="1"/>
</dbReference>
<dbReference type="SUPFAM" id="SSF81383">
    <property type="entry name" value="F-box domain"/>
    <property type="match status" value="1"/>
</dbReference>
<proteinExistence type="predicted"/>
<protein>
    <submittedName>
        <fullName evidence="1">Uncharacterized protein</fullName>
    </submittedName>
</protein>
<name>A0AAD1ZL23_9LAMI</name>
<dbReference type="Pfam" id="PF14299">
    <property type="entry name" value="PP2"/>
    <property type="match status" value="1"/>
</dbReference>
<dbReference type="EMBL" id="OU503045">
    <property type="protein sequence ID" value="CAI9768967.1"/>
    <property type="molecule type" value="Genomic_DNA"/>
</dbReference>
<dbReference type="Proteomes" id="UP000834106">
    <property type="component" value="Chromosome 10"/>
</dbReference>
<accession>A0AAD1ZL23</accession>
<gene>
    <name evidence="1" type="ORF">FPE_LOCUS17323</name>
</gene>
<sequence>MLSGSCSGFQALSEGCIANALSLTSPKEACRLSSVASIFRSAADSDVVWERFLPTDYRDIISRSIDCADSFISKFHSKKELYFYLCGNHILIDGGTKSVSLDKETGKKCFMLAARDLFIVWGDTPEYWEWISLPVSRFREVAELKRVCWFEVRGKINASMLSSGTKYSAYLVFERNSRFQGFGYGPAESLVGFSGHDGQKRNVCLDPRGARFWNLPFNHRNPPGYGRWHDNVPVDPNTEYPKSRADGWMEVELGVFFVEGKEDSDVEISLMEVKGGNWKKGLMIQGIEIRPKSG</sequence>
<evidence type="ECO:0000313" key="2">
    <source>
        <dbReference type="Proteomes" id="UP000834106"/>
    </source>
</evidence>
<organism evidence="1 2">
    <name type="scientific">Fraxinus pennsylvanica</name>
    <dbReference type="NCBI Taxonomy" id="56036"/>
    <lineage>
        <taxon>Eukaryota</taxon>
        <taxon>Viridiplantae</taxon>
        <taxon>Streptophyta</taxon>
        <taxon>Embryophyta</taxon>
        <taxon>Tracheophyta</taxon>
        <taxon>Spermatophyta</taxon>
        <taxon>Magnoliopsida</taxon>
        <taxon>eudicotyledons</taxon>
        <taxon>Gunneridae</taxon>
        <taxon>Pentapetalae</taxon>
        <taxon>asterids</taxon>
        <taxon>lamiids</taxon>
        <taxon>Lamiales</taxon>
        <taxon>Oleaceae</taxon>
        <taxon>Oleeae</taxon>
        <taxon>Fraxinus</taxon>
    </lineage>
</organism>